<dbReference type="Gene3D" id="1.10.10.60">
    <property type="entry name" value="Homeodomain-like"/>
    <property type="match status" value="1"/>
</dbReference>
<dbReference type="Proteomes" id="UP001501676">
    <property type="component" value="Unassembled WGS sequence"/>
</dbReference>
<evidence type="ECO:0000259" key="7">
    <source>
        <dbReference type="PROSITE" id="PS50977"/>
    </source>
</evidence>
<dbReference type="Pfam" id="PF00440">
    <property type="entry name" value="TetR_N"/>
    <property type="match status" value="1"/>
</dbReference>
<dbReference type="SUPFAM" id="SSF48498">
    <property type="entry name" value="Tetracyclin repressor-like, C-terminal domain"/>
    <property type="match status" value="1"/>
</dbReference>
<evidence type="ECO:0000313" key="9">
    <source>
        <dbReference type="Proteomes" id="UP001501676"/>
    </source>
</evidence>
<keyword evidence="9" id="KW-1185">Reference proteome</keyword>
<feature type="domain" description="HTH tetR-type" evidence="7">
    <location>
        <begin position="149"/>
        <end position="209"/>
    </location>
</feature>
<gene>
    <name evidence="8" type="ORF">GCM10020369_32680</name>
</gene>
<feature type="region of interest" description="Disordered" evidence="5">
    <location>
        <begin position="68"/>
        <end position="144"/>
    </location>
</feature>
<keyword evidence="3" id="KW-0804">Transcription</keyword>
<feature type="domain" description="HTH gntR-type" evidence="6">
    <location>
        <begin position="3"/>
        <end position="71"/>
    </location>
</feature>
<dbReference type="InterPro" id="IPR009057">
    <property type="entry name" value="Homeodomain-like_sf"/>
</dbReference>
<dbReference type="SUPFAM" id="SSF46785">
    <property type="entry name" value="Winged helix' DNA-binding domain"/>
    <property type="match status" value="1"/>
</dbReference>
<sequence>MNETPSARIVGELRRRIESGELAAGDRLPSTRQITRQWGVAMATATKVLTALRQQGLVEAVPGVGTVVRSAPPGQTPPGQTPAALPPPRIPTVPRPAAPAATAAPNAPTAPTAPTAPDGALPADLAPVGSAVLGVPDPPRRRRRGTEIPLTRDRIVTTALRIADTHGMAELSMRRVAAELDVATMALYRYVPSKEDLVLLMLDAVFRDMALLPDGEPVGWRAKLEGVARIQWQGYQQHSWMGAALSFSRPQMIPRGMVHTEYAMAALRDTGLSPVELIHSAVGLFNHVRSMAIVLDEEKRDEQETGMSAGEWMEAQDDAMLEVLATGEFPMMAAVSAIEEDALDIATLFEFGLARYLDGLEVLIARRAQADRVTG</sequence>
<evidence type="ECO:0008006" key="10">
    <source>
        <dbReference type="Google" id="ProtNLM"/>
    </source>
</evidence>
<feature type="compositionally biased region" description="Low complexity" evidence="5">
    <location>
        <begin position="98"/>
        <end position="127"/>
    </location>
</feature>
<dbReference type="EMBL" id="BAAAYN010000021">
    <property type="protein sequence ID" value="GAA3388034.1"/>
    <property type="molecule type" value="Genomic_DNA"/>
</dbReference>
<accession>A0ABP6SYK9</accession>
<dbReference type="InterPro" id="IPR004111">
    <property type="entry name" value="Repressor_TetR_C"/>
</dbReference>
<organism evidence="8 9">
    <name type="scientific">Cryptosporangium minutisporangium</name>
    <dbReference type="NCBI Taxonomy" id="113569"/>
    <lineage>
        <taxon>Bacteria</taxon>
        <taxon>Bacillati</taxon>
        <taxon>Actinomycetota</taxon>
        <taxon>Actinomycetes</taxon>
        <taxon>Cryptosporangiales</taxon>
        <taxon>Cryptosporangiaceae</taxon>
        <taxon>Cryptosporangium</taxon>
    </lineage>
</organism>
<evidence type="ECO:0000259" key="6">
    <source>
        <dbReference type="PROSITE" id="PS50949"/>
    </source>
</evidence>
<dbReference type="SUPFAM" id="SSF46689">
    <property type="entry name" value="Homeodomain-like"/>
    <property type="match status" value="1"/>
</dbReference>
<dbReference type="InterPro" id="IPR000524">
    <property type="entry name" value="Tscrpt_reg_HTH_GntR"/>
</dbReference>
<evidence type="ECO:0000256" key="4">
    <source>
        <dbReference type="PROSITE-ProRule" id="PRU00335"/>
    </source>
</evidence>
<dbReference type="Gene3D" id="1.10.10.10">
    <property type="entry name" value="Winged helix-like DNA-binding domain superfamily/Winged helix DNA-binding domain"/>
    <property type="match status" value="1"/>
</dbReference>
<keyword evidence="2 4" id="KW-0238">DNA-binding</keyword>
<dbReference type="Pfam" id="PF02909">
    <property type="entry name" value="TetR_C_1"/>
    <property type="match status" value="1"/>
</dbReference>
<dbReference type="PROSITE" id="PS50949">
    <property type="entry name" value="HTH_GNTR"/>
    <property type="match status" value="1"/>
</dbReference>
<dbReference type="RefSeq" id="WP_345728960.1">
    <property type="nucleotide sequence ID" value="NZ_BAAAYN010000021.1"/>
</dbReference>
<dbReference type="InterPro" id="IPR001647">
    <property type="entry name" value="HTH_TetR"/>
</dbReference>
<dbReference type="InterPro" id="IPR036390">
    <property type="entry name" value="WH_DNA-bd_sf"/>
</dbReference>
<dbReference type="PROSITE" id="PS50977">
    <property type="entry name" value="HTH_TETR_2"/>
    <property type="match status" value="1"/>
</dbReference>
<feature type="DNA-binding region" description="H-T-H motif" evidence="4">
    <location>
        <begin position="172"/>
        <end position="191"/>
    </location>
</feature>
<evidence type="ECO:0000256" key="3">
    <source>
        <dbReference type="ARBA" id="ARBA00023163"/>
    </source>
</evidence>
<dbReference type="PANTHER" id="PTHR30055">
    <property type="entry name" value="HTH-TYPE TRANSCRIPTIONAL REGULATOR RUTR"/>
    <property type="match status" value="1"/>
</dbReference>
<evidence type="ECO:0000256" key="1">
    <source>
        <dbReference type="ARBA" id="ARBA00023015"/>
    </source>
</evidence>
<dbReference type="InterPro" id="IPR036388">
    <property type="entry name" value="WH-like_DNA-bd_sf"/>
</dbReference>
<dbReference type="Gene3D" id="1.10.357.10">
    <property type="entry name" value="Tetracycline Repressor, domain 2"/>
    <property type="match status" value="1"/>
</dbReference>
<keyword evidence="1" id="KW-0805">Transcription regulation</keyword>
<name>A0ABP6SYK9_9ACTN</name>
<evidence type="ECO:0000256" key="5">
    <source>
        <dbReference type="SAM" id="MobiDB-lite"/>
    </source>
</evidence>
<proteinExistence type="predicted"/>
<dbReference type="InterPro" id="IPR050109">
    <property type="entry name" value="HTH-type_TetR-like_transc_reg"/>
</dbReference>
<protein>
    <recommendedName>
        <fullName evidence="10">TetR family transcriptional regulator</fullName>
    </recommendedName>
</protein>
<reference evidence="9" key="1">
    <citation type="journal article" date="2019" name="Int. J. Syst. Evol. Microbiol.">
        <title>The Global Catalogue of Microorganisms (GCM) 10K type strain sequencing project: providing services to taxonomists for standard genome sequencing and annotation.</title>
        <authorList>
            <consortium name="The Broad Institute Genomics Platform"/>
            <consortium name="The Broad Institute Genome Sequencing Center for Infectious Disease"/>
            <person name="Wu L."/>
            <person name="Ma J."/>
        </authorList>
    </citation>
    <scope>NUCLEOTIDE SEQUENCE [LARGE SCALE GENOMIC DNA]</scope>
    <source>
        <strain evidence="9">JCM 9458</strain>
    </source>
</reference>
<dbReference type="SMART" id="SM00345">
    <property type="entry name" value="HTH_GNTR"/>
    <property type="match status" value="1"/>
</dbReference>
<dbReference type="Pfam" id="PF00392">
    <property type="entry name" value="GntR"/>
    <property type="match status" value="1"/>
</dbReference>
<dbReference type="PANTHER" id="PTHR30055:SF151">
    <property type="entry name" value="TRANSCRIPTIONAL REGULATORY PROTEIN"/>
    <property type="match status" value="1"/>
</dbReference>
<evidence type="ECO:0000313" key="8">
    <source>
        <dbReference type="EMBL" id="GAA3388034.1"/>
    </source>
</evidence>
<feature type="compositionally biased region" description="Pro residues" evidence="5">
    <location>
        <begin position="74"/>
        <end position="97"/>
    </location>
</feature>
<dbReference type="InterPro" id="IPR036271">
    <property type="entry name" value="Tet_transcr_reg_TetR-rel_C_sf"/>
</dbReference>
<comment type="caution">
    <text evidence="8">The sequence shown here is derived from an EMBL/GenBank/DDBJ whole genome shotgun (WGS) entry which is preliminary data.</text>
</comment>
<dbReference type="CDD" id="cd07377">
    <property type="entry name" value="WHTH_GntR"/>
    <property type="match status" value="1"/>
</dbReference>
<evidence type="ECO:0000256" key="2">
    <source>
        <dbReference type="ARBA" id="ARBA00023125"/>
    </source>
</evidence>